<reference evidence="1" key="1">
    <citation type="submission" date="2014-09" db="EMBL/GenBank/DDBJ databases">
        <authorList>
            <person name="Magalhaes I.L.F."/>
            <person name="Oliveira U."/>
            <person name="Santos F.R."/>
            <person name="Vidigal T.H.D.A."/>
            <person name="Brescovit A.D."/>
            <person name="Santos A.J."/>
        </authorList>
    </citation>
    <scope>NUCLEOTIDE SEQUENCE</scope>
    <source>
        <tissue evidence="1">Shoot tissue taken approximately 20 cm above the soil surface</tissue>
    </source>
</reference>
<sequence length="46" mass="5388">MPIEASMISNSKSVCAKTCCYNYHDRDKVINTSKFIQRIFINIFRT</sequence>
<accession>A0A0A9HMZ8</accession>
<dbReference type="AlphaFoldDB" id="A0A0A9HMZ8"/>
<evidence type="ECO:0000313" key="1">
    <source>
        <dbReference type="EMBL" id="JAE36261.1"/>
    </source>
</evidence>
<proteinExistence type="predicted"/>
<dbReference type="EMBL" id="GBRH01161635">
    <property type="protein sequence ID" value="JAE36261.1"/>
    <property type="molecule type" value="Transcribed_RNA"/>
</dbReference>
<reference evidence="1" key="2">
    <citation type="journal article" date="2015" name="Data Brief">
        <title>Shoot transcriptome of the giant reed, Arundo donax.</title>
        <authorList>
            <person name="Barrero R.A."/>
            <person name="Guerrero F.D."/>
            <person name="Moolhuijzen P."/>
            <person name="Goolsby J.A."/>
            <person name="Tidwell J."/>
            <person name="Bellgard S.E."/>
            <person name="Bellgard M.I."/>
        </authorList>
    </citation>
    <scope>NUCLEOTIDE SEQUENCE</scope>
    <source>
        <tissue evidence="1">Shoot tissue taken approximately 20 cm above the soil surface</tissue>
    </source>
</reference>
<name>A0A0A9HMZ8_ARUDO</name>
<organism evidence="1">
    <name type="scientific">Arundo donax</name>
    <name type="common">Giant reed</name>
    <name type="synonym">Donax arundinaceus</name>
    <dbReference type="NCBI Taxonomy" id="35708"/>
    <lineage>
        <taxon>Eukaryota</taxon>
        <taxon>Viridiplantae</taxon>
        <taxon>Streptophyta</taxon>
        <taxon>Embryophyta</taxon>
        <taxon>Tracheophyta</taxon>
        <taxon>Spermatophyta</taxon>
        <taxon>Magnoliopsida</taxon>
        <taxon>Liliopsida</taxon>
        <taxon>Poales</taxon>
        <taxon>Poaceae</taxon>
        <taxon>PACMAD clade</taxon>
        <taxon>Arundinoideae</taxon>
        <taxon>Arundineae</taxon>
        <taxon>Arundo</taxon>
    </lineage>
</organism>
<protein>
    <submittedName>
        <fullName evidence="1">Uncharacterized protein</fullName>
    </submittedName>
</protein>